<feature type="chain" id="PRO_5006604457" description="Putrescine-binding periplasmic protein" evidence="7">
    <location>
        <begin position="30"/>
        <end position="355"/>
    </location>
</feature>
<dbReference type="InterPro" id="IPR006059">
    <property type="entry name" value="SBP"/>
</dbReference>
<dbReference type="Pfam" id="PF13416">
    <property type="entry name" value="SBP_bac_8"/>
    <property type="match status" value="1"/>
</dbReference>
<evidence type="ECO:0000313" key="8">
    <source>
        <dbReference type="EMBL" id="ALP42714.1"/>
    </source>
</evidence>
<evidence type="ECO:0000256" key="3">
    <source>
        <dbReference type="ARBA" id="ARBA00022729"/>
    </source>
</evidence>
<dbReference type="InterPro" id="IPR001188">
    <property type="entry name" value="Sperm_putr-bd"/>
</dbReference>
<evidence type="ECO:0000256" key="1">
    <source>
        <dbReference type="ARBA" id="ARBA00004418"/>
    </source>
</evidence>
<feature type="binding site" evidence="6">
    <location>
        <position position="89"/>
    </location>
    <ligand>
        <name>spermidine</name>
        <dbReference type="ChEBI" id="CHEBI:57834"/>
    </ligand>
</feature>
<dbReference type="GO" id="GO:0015846">
    <property type="term" value="P:polyamine transport"/>
    <property type="evidence" value="ECO:0007669"/>
    <property type="project" value="InterPro"/>
</dbReference>
<dbReference type="PIRSF" id="PIRSF019574">
    <property type="entry name" value="Periplasmic_polyamine_BP"/>
    <property type="match status" value="1"/>
</dbReference>
<evidence type="ECO:0000256" key="5">
    <source>
        <dbReference type="PIRNR" id="PIRNR019574"/>
    </source>
</evidence>
<evidence type="ECO:0000256" key="4">
    <source>
        <dbReference type="ARBA" id="ARBA00022764"/>
    </source>
</evidence>
<dbReference type="AlphaFoldDB" id="A0A0S2SLU8"/>
<dbReference type="SUPFAM" id="SSF53850">
    <property type="entry name" value="Periplasmic binding protein-like II"/>
    <property type="match status" value="1"/>
</dbReference>
<dbReference type="PANTHER" id="PTHR30222:SF17">
    <property type="entry name" value="SPERMIDINE_PUTRESCINE-BINDING PERIPLASMIC PROTEIN"/>
    <property type="match status" value="1"/>
</dbReference>
<keyword evidence="3 7" id="KW-0732">Signal</keyword>
<comment type="function">
    <text evidence="5">Required for the activity of the bacterial periplasmic transport system of putrescine.</text>
</comment>
<dbReference type="GO" id="GO:0019808">
    <property type="term" value="F:polyamine binding"/>
    <property type="evidence" value="ECO:0007669"/>
    <property type="project" value="InterPro"/>
</dbReference>
<comment type="similarity">
    <text evidence="5">Belongs to the bacterial solute-binding protein PotD/PotF family.</text>
</comment>
<comment type="subcellular location">
    <subcellularLocation>
        <location evidence="1 5">Periplasm</location>
    </subcellularLocation>
</comment>
<dbReference type="PANTHER" id="PTHR30222">
    <property type="entry name" value="SPERMIDINE/PUTRESCINE-BINDING PERIPLASMIC PROTEIN"/>
    <property type="match status" value="1"/>
</dbReference>
<organism evidence="8 9">
    <name type="scientific">Aeromonas schubertii</name>
    <dbReference type="NCBI Taxonomy" id="652"/>
    <lineage>
        <taxon>Bacteria</taxon>
        <taxon>Pseudomonadati</taxon>
        <taxon>Pseudomonadota</taxon>
        <taxon>Gammaproteobacteria</taxon>
        <taxon>Aeromonadales</taxon>
        <taxon>Aeromonadaceae</taxon>
        <taxon>Aeromonas</taxon>
    </lineage>
</organism>
<dbReference type="Proteomes" id="UP000058114">
    <property type="component" value="Chromosome"/>
</dbReference>
<feature type="signal peptide" evidence="7">
    <location>
        <begin position="1"/>
        <end position="29"/>
    </location>
</feature>
<reference evidence="9" key="1">
    <citation type="submission" date="2015-10" db="EMBL/GenBank/DDBJ databases">
        <title>Complete Genome Sequence of Aeromonas schubertii strain WL1483.</title>
        <authorList>
            <person name="Liu L."/>
        </authorList>
    </citation>
    <scope>NUCLEOTIDE SEQUENCE [LARGE SCALE GENOMIC DNA]</scope>
    <source>
        <strain evidence="9">WL1483</strain>
    </source>
</reference>
<proteinExistence type="inferred from homology"/>
<reference evidence="8 9" key="2">
    <citation type="journal article" date="2016" name="Genome Announc.">
        <title>Complete Genome Sequence of the Highly Virulent Aeromonas schubertii Strain WL1483, Isolated from Diseased Snakehead Fish (Channa argus) in China.</title>
        <authorList>
            <person name="Liu L."/>
            <person name="Li N."/>
            <person name="Zhang D."/>
            <person name="Fu X."/>
            <person name="Shi C."/>
            <person name="Lin Q."/>
            <person name="Hao G."/>
        </authorList>
    </citation>
    <scope>NUCLEOTIDE SEQUENCE [LARGE SCALE GENOMIC DNA]</scope>
    <source>
        <strain evidence="8 9">WL1483</strain>
    </source>
</reference>
<feature type="binding site" evidence="6">
    <location>
        <position position="330"/>
    </location>
    <ligand>
        <name>spermidine</name>
        <dbReference type="ChEBI" id="CHEBI:57834"/>
    </ligand>
</feature>
<dbReference type="PRINTS" id="PR00909">
    <property type="entry name" value="SPERMDNBNDNG"/>
</dbReference>
<dbReference type="RefSeq" id="WP_060586395.1">
    <property type="nucleotide sequence ID" value="NZ_CP013067.1"/>
</dbReference>
<protein>
    <recommendedName>
        <fullName evidence="5">Putrescine-binding periplasmic protein</fullName>
    </recommendedName>
</protein>
<evidence type="ECO:0000256" key="2">
    <source>
        <dbReference type="ARBA" id="ARBA00022448"/>
    </source>
</evidence>
<gene>
    <name evidence="8" type="primary">potD</name>
    <name evidence="8" type="ORF">WL1483_3295</name>
</gene>
<dbReference type="EMBL" id="CP013067">
    <property type="protein sequence ID" value="ALP42714.1"/>
    <property type="molecule type" value="Genomic_DNA"/>
</dbReference>
<keyword evidence="2 5" id="KW-0813">Transport</keyword>
<feature type="binding site" evidence="6">
    <location>
        <begin position="171"/>
        <end position="174"/>
    </location>
    <ligand>
        <name>spermidine</name>
        <dbReference type="ChEBI" id="CHEBI:57834"/>
    </ligand>
</feature>
<evidence type="ECO:0000256" key="6">
    <source>
        <dbReference type="PIRSR" id="PIRSR019574-1"/>
    </source>
</evidence>
<keyword evidence="4 5" id="KW-0574">Periplasm</keyword>
<evidence type="ECO:0000256" key="7">
    <source>
        <dbReference type="SAM" id="SignalP"/>
    </source>
</evidence>
<dbReference type="KEGG" id="asr:WL1483_3295"/>
<dbReference type="PATRIC" id="fig|652.5.peg.2424"/>
<accession>A0A0S2SLU8</accession>
<name>A0A0S2SLU8_9GAMM</name>
<dbReference type="Gene3D" id="3.40.190.10">
    <property type="entry name" value="Periplasmic binding protein-like II"/>
    <property type="match status" value="2"/>
</dbReference>
<sequence>MTHSAFKKATTLAATLALGATLVSQPVLAEEKVVYFYNWSEYVPDGLLEQFQKETGIKVIYSTYESNETLYAKLKTHPQGYDVVVPSTYFVAKMAKEGMLQPLDKGLLPNIRHLDPTLLNHEYDPENRYSVPYIWGATGIGRNSDVILKPVTSWKQLWAPEWKESLLLMDDAREVFHIALVQLGHNPNTRDPAQIKEAFDYLKQLMPNVKAFNSDNPADPYIAGEVNLGMLWNGSAYGAQKEYPGITYTWPSEGAILWMDNLAITAKAKHVSEAHALINFLMRPDVAAKVAEAIGYPTPVKDALPLLKPEFRDNPMIFPGDEIKQKGHFQSDVGEASVLYEQYFQQLKAMVANAG</sequence>
<dbReference type="GO" id="GO:0042597">
    <property type="term" value="C:periplasmic space"/>
    <property type="evidence" value="ECO:0007669"/>
    <property type="project" value="UniProtKB-SubCell"/>
</dbReference>
<feature type="binding site" evidence="6">
    <location>
        <position position="41"/>
    </location>
    <ligand>
        <name>spermidine</name>
        <dbReference type="ChEBI" id="CHEBI:57834"/>
    </ligand>
</feature>
<evidence type="ECO:0000313" key="9">
    <source>
        <dbReference type="Proteomes" id="UP000058114"/>
    </source>
</evidence>